<organism evidence="2 3">
    <name type="scientific">Loktanella salsilacus</name>
    <dbReference type="NCBI Taxonomy" id="195913"/>
    <lineage>
        <taxon>Bacteria</taxon>
        <taxon>Pseudomonadati</taxon>
        <taxon>Pseudomonadota</taxon>
        <taxon>Alphaproteobacteria</taxon>
        <taxon>Rhodobacterales</taxon>
        <taxon>Roseobacteraceae</taxon>
        <taxon>Loktanella</taxon>
    </lineage>
</organism>
<sequence>RTCKYRPDWPSKGFATKTDAQAWVKSFANWYNGEHLHSAIRFVTPGARHAGHDRATLANRAMLYANARAQNPERWSGKTRNWQPAGPVWLNPETEISAPEIRDAA</sequence>
<evidence type="ECO:0008006" key="4">
    <source>
        <dbReference type="Google" id="ProtNLM"/>
    </source>
</evidence>
<dbReference type="InterPro" id="IPR012337">
    <property type="entry name" value="RNaseH-like_sf"/>
</dbReference>
<dbReference type="STRING" id="195913.SAMN04488004_1576"/>
<evidence type="ECO:0000313" key="2">
    <source>
        <dbReference type="EMBL" id="SFL73213.1"/>
    </source>
</evidence>
<evidence type="ECO:0000256" key="1">
    <source>
        <dbReference type="SAM" id="MobiDB-lite"/>
    </source>
</evidence>
<keyword evidence="3" id="KW-1185">Reference proteome</keyword>
<accession>A0A1I4K408</accession>
<protein>
    <recommendedName>
        <fullName evidence="4">Integrase core domain-containing protein</fullName>
    </recommendedName>
</protein>
<proteinExistence type="predicted"/>
<reference evidence="3" key="1">
    <citation type="submission" date="2016-10" db="EMBL/GenBank/DDBJ databases">
        <authorList>
            <person name="Varghese N."/>
            <person name="Submissions S."/>
        </authorList>
    </citation>
    <scope>NUCLEOTIDE SEQUENCE [LARGE SCALE GENOMIC DNA]</scope>
    <source>
        <strain evidence="3">DSM 16199</strain>
    </source>
</reference>
<dbReference type="SUPFAM" id="SSF53098">
    <property type="entry name" value="Ribonuclease H-like"/>
    <property type="match status" value="1"/>
</dbReference>
<gene>
    <name evidence="2" type="ORF">SAMN04488004_1576</name>
</gene>
<feature type="region of interest" description="Disordered" evidence="1">
    <location>
        <begin position="70"/>
        <end position="105"/>
    </location>
</feature>
<evidence type="ECO:0000313" key="3">
    <source>
        <dbReference type="Proteomes" id="UP000199550"/>
    </source>
</evidence>
<dbReference type="AlphaFoldDB" id="A0A1I4K408"/>
<name>A0A1I4K408_9RHOB</name>
<dbReference type="EMBL" id="FOTF01000057">
    <property type="protein sequence ID" value="SFL73213.1"/>
    <property type="molecule type" value="Genomic_DNA"/>
</dbReference>
<feature type="non-terminal residue" evidence="2">
    <location>
        <position position="1"/>
    </location>
</feature>
<dbReference type="Proteomes" id="UP000199550">
    <property type="component" value="Unassembled WGS sequence"/>
</dbReference>